<comment type="caution">
    <text evidence="10">The sequence shown here is derived from an EMBL/GenBank/DDBJ whole genome shotgun (WGS) entry which is preliminary data.</text>
</comment>
<evidence type="ECO:0000259" key="9">
    <source>
        <dbReference type="PROSITE" id="PS51329"/>
    </source>
</evidence>
<keyword evidence="11" id="KW-1185">Reference proteome</keyword>
<proteinExistence type="inferred from homology"/>
<dbReference type="InterPro" id="IPR036859">
    <property type="entry name" value="CAP-Gly_dom_sf"/>
</dbReference>
<dbReference type="PROSITE" id="PS50245">
    <property type="entry name" value="CAP_GLY_2"/>
    <property type="match status" value="1"/>
</dbReference>
<comment type="subcellular location">
    <subcellularLocation>
        <location evidence="1">Cytoplasm</location>
    </subcellularLocation>
</comment>
<dbReference type="InterPro" id="IPR027684">
    <property type="entry name" value="TBCC"/>
</dbReference>
<dbReference type="PROSITE" id="PS00845">
    <property type="entry name" value="CAP_GLY_1"/>
    <property type="match status" value="1"/>
</dbReference>
<dbReference type="Gene3D" id="2.30.30.190">
    <property type="entry name" value="CAP Gly-rich-like domain"/>
    <property type="match status" value="1"/>
</dbReference>
<evidence type="ECO:0008006" key="12">
    <source>
        <dbReference type="Google" id="ProtNLM"/>
    </source>
</evidence>
<dbReference type="InterPro" id="IPR017901">
    <property type="entry name" value="C-CAP_CF_C-like"/>
</dbReference>
<dbReference type="Proteomes" id="UP001146120">
    <property type="component" value="Unassembled WGS sequence"/>
</dbReference>
<dbReference type="SMART" id="SM00673">
    <property type="entry name" value="CARP"/>
    <property type="match status" value="1"/>
</dbReference>
<comment type="subunit">
    <text evidence="6">Supercomplex made of cofactors A to E. Cofactors A and D function by capturing and stabilizing tubulin in a quasi-native conformation. Cofactor E binds to the cofactor D-tubulin complex; interaction with cofactor C then causes the release of tubulin polypeptides that are committed to the native state.</text>
</comment>
<evidence type="ECO:0000313" key="10">
    <source>
        <dbReference type="EMBL" id="DBA01769.1"/>
    </source>
</evidence>
<protein>
    <recommendedName>
        <fullName evidence="12">Tubulin-folding cofactor C</fullName>
    </recommendedName>
</protein>
<reference evidence="10" key="1">
    <citation type="submission" date="2022-11" db="EMBL/GenBank/DDBJ databases">
        <authorList>
            <person name="Morgan W.R."/>
            <person name="Tartar A."/>
        </authorList>
    </citation>
    <scope>NUCLEOTIDE SEQUENCE</scope>
    <source>
        <strain evidence="10">ARSEF 373</strain>
    </source>
</reference>
<dbReference type="PANTHER" id="PTHR15139:SF0">
    <property type="entry name" value="TUBULIN-SPECIFIC CHAPERONE C"/>
    <property type="match status" value="1"/>
</dbReference>
<comment type="similarity">
    <text evidence="2">Belongs to the TBCC family.</text>
</comment>
<dbReference type="InterPro" id="IPR000938">
    <property type="entry name" value="CAP-Gly_domain"/>
</dbReference>
<dbReference type="InterPro" id="IPR012945">
    <property type="entry name" value="Tubulin-bd_cofactor_C_dom"/>
</dbReference>
<dbReference type="Gene3D" id="2.160.20.70">
    <property type="match status" value="1"/>
</dbReference>
<dbReference type="EMBL" id="DAKRPA010000042">
    <property type="protein sequence ID" value="DBA01769.1"/>
    <property type="molecule type" value="Genomic_DNA"/>
</dbReference>
<dbReference type="Pfam" id="PF16752">
    <property type="entry name" value="TBCC_N"/>
    <property type="match status" value="1"/>
</dbReference>
<dbReference type="InterPro" id="IPR006599">
    <property type="entry name" value="CARP_motif"/>
</dbReference>
<feature type="domain" description="C-CAP/cofactor C-like" evidence="9">
    <location>
        <begin position="263"/>
        <end position="404"/>
    </location>
</feature>
<gene>
    <name evidence="10" type="ORF">N0F65_010179</name>
</gene>
<dbReference type="PANTHER" id="PTHR15139">
    <property type="entry name" value="TUBULIN FOLDING COFACTOR C"/>
    <property type="match status" value="1"/>
</dbReference>
<evidence type="ECO:0000259" key="8">
    <source>
        <dbReference type="PROSITE" id="PS50245"/>
    </source>
</evidence>
<sequence>MAMTEHDELHVGQRCEVPLGVKTGIRASIRRFGEIAFIGVVAGLPDGEWVGVRLDQPLGKNDGTYNGVRYFECAALHGVFTRREKVKVNGDFPVLATQGETVAFAIEERRKQSENERRATEQGRAQNNDKSADQLVQEFWQQFTAEEDAIRKHVETFIDQKKQPVPCSATEEVKLDDAITQVHKMRELAATAASLYLSPYDNRQSQLIISKLVDYIESTRAAFAPRKKFTFRSRQKRETQVKDSGSPEMDSSLTTPVENEAQAANKSLLENPDELRFEDKQGEVIFINHETFGTDREKRRDLSFARLVNCVICVNVETSAMRGIHLTNCIVIAGPVWGSLWLEHCHGCHFFVACRQLRVHHTDTTSFHLRINSHPIIEDCHQLRFGPYRIHYKGLDEQLEQFGMARDSGFWIKVNDFKWHRAQQSPNWSPADPKQPLPQLPAAVADIVSYE</sequence>
<evidence type="ECO:0000256" key="5">
    <source>
        <dbReference type="ARBA" id="ARBA00023186"/>
    </source>
</evidence>
<keyword evidence="4" id="KW-0007">Acetylation</keyword>
<dbReference type="Pfam" id="PF01302">
    <property type="entry name" value="CAP_GLY"/>
    <property type="match status" value="1"/>
</dbReference>
<feature type="compositionally biased region" description="Basic and acidic residues" evidence="7">
    <location>
        <begin position="109"/>
        <end position="121"/>
    </location>
</feature>
<evidence type="ECO:0000256" key="2">
    <source>
        <dbReference type="ARBA" id="ARBA00008848"/>
    </source>
</evidence>
<evidence type="ECO:0000313" key="11">
    <source>
        <dbReference type="Proteomes" id="UP001146120"/>
    </source>
</evidence>
<dbReference type="SUPFAM" id="SSF74924">
    <property type="entry name" value="Cap-Gly domain"/>
    <property type="match status" value="1"/>
</dbReference>
<organism evidence="10 11">
    <name type="scientific">Lagenidium giganteum</name>
    <dbReference type="NCBI Taxonomy" id="4803"/>
    <lineage>
        <taxon>Eukaryota</taxon>
        <taxon>Sar</taxon>
        <taxon>Stramenopiles</taxon>
        <taxon>Oomycota</taxon>
        <taxon>Peronosporomycetes</taxon>
        <taxon>Pythiales</taxon>
        <taxon>Pythiaceae</taxon>
    </lineage>
</organism>
<dbReference type="GO" id="GO:0007023">
    <property type="term" value="P:post-chaperonin tubulin folding pathway"/>
    <property type="evidence" value="ECO:0007669"/>
    <property type="project" value="InterPro"/>
</dbReference>
<dbReference type="AlphaFoldDB" id="A0AAV2Z8P5"/>
<dbReference type="GO" id="GO:0005737">
    <property type="term" value="C:cytoplasm"/>
    <property type="evidence" value="ECO:0007669"/>
    <property type="project" value="UniProtKB-SubCell"/>
</dbReference>
<dbReference type="GO" id="GO:0015631">
    <property type="term" value="F:tubulin binding"/>
    <property type="evidence" value="ECO:0007669"/>
    <property type="project" value="InterPro"/>
</dbReference>
<feature type="region of interest" description="Disordered" evidence="7">
    <location>
        <begin position="234"/>
        <end position="256"/>
    </location>
</feature>
<feature type="region of interest" description="Disordered" evidence="7">
    <location>
        <begin position="109"/>
        <end position="131"/>
    </location>
</feature>
<keyword evidence="3" id="KW-0963">Cytoplasm</keyword>
<evidence type="ECO:0000256" key="1">
    <source>
        <dbReference type="ARBA" id="ARBA00004496"/>
    </source>
</evidence>
<feature type="domain" description="CAP-Gly" evidence="8">
    <location>
        <begin position="46"/>
        <end position="82"/>
    </location>
</feature>
<dbReference type="PROSITE" id="PS51329">
    <property type="entry name" value="C_CAP_COFACTOR_C"/>
    <property type="match status" value="1"/>
</dbReference>
<dbReference type="Pfam" id="PF07986">
    <property type="entry name" value="TBCC"/>
    <property type="match status" value="1"/>
</dbReference>
<evidence type="ECO:0000256" key="6">
    <source>
        <dbReference type="ARBA" id="ARBA00026055"/>
    </source>
</evidence>
<dbReference type="Gene3D" id="1.20.58.1250">
    <property type="entry name" value="Tubulin Binding Cofactor C, N-terminal domain"/>
    <property type="match status" value="1"/>
</dbReference>
<dbReference type="InterPro" id="IPR016098">
    <property type="entry name" value="CAP/MinC_C"/>
</dbReference>
<keyword evidence="5" id="KW-0143">Chaperone</keyword>
<evidence type="ECO:0000256" key="3">
    <source>
        <dbReference type="ARBA" id="ARBA00022490"/>
    </source>
</evidence>
<dbReference type="InterPro" id="IPR031925">
    <property type="entry name" value="TBCC_N"/>
</dbReference>
<reference evidence="10" key="2">
    <citation type="journal article" date="2023" name="Microbiol Resour">
        <title>Decontamination and Annotation of the Draft Genome Sequence of the Oomycete Lagenidium giganteum ARSEF 373.</title>
        <authorList>
            <person name="Morgan W.R."/>
            <person name="Tartar A."/>
        </authorList>
    </citation>
    <scope>NUCLEOTIDE SEQUENCE</scope>
    <source>
        <strain evidence="10">ARSEF 373</strain>
    </source>
</reference>
<dbReference type="InterPro" id="IPR038397">
    <property type="entry name" value="TBCC_N_sf"/>
</dbReference>
<evidence type="ECO:0000256" key="7">
    <source>
        <dbReference type="SAM" id="MobiDB-lite"/>
    </source>
</evidence>
<evidence type="ECO:0000256" key="4">
    <source>
        <dbReference type="ARBA" id="ARBA00022990"/>
    </source>
</evidence>
<dbReference type="GO" id="GO:0007021">
    <property type="term" value="P:tubulin complex assembly"/>
    <property type="evidence" value="ECO:0007669"/>
    <property type="project" value="TreeGrafter"/>
</dbReference>
<name>A0AAV2Z8P5_9STRA</name>
<dbReference type="SMART" id="SM01052">
    <property type="entry name" value="CAP_GLY"/>
    <property type="match status" value="1"/>
</dbReference>
<accession>A0AAV2Z8P5</accession>